<dbReference type="CDD" id="cd14007">
    <property type="entry name" value="STKc_Aurora"/>
    <property type="match status" value="1"/>
</dbReference>
<evidence type="ECO:0000256" key="2">
    <source>
        <dbReference type="ARBA" id="ARBA00022527"/>
    </source>
</evidence>
<dbReference type="SMART" id="SM00220">
    <property type="entry name" value="S_TKc"/>
    <property type="match status" value="1"/>
</dbReference>
<comment type="catalytic activity">
    <reaction evidence="11">
        <text>L-seryl-[protein] + ATP = O-phospho-L-seryl-[protein] + ADP + H(+)</text>
        <dbReference type="Rhea" id="RHEA:17989"/>
        <dbReference type="Rhea" id="RHEA-COMP:9863"/>
        <dbReference type="Rhea" id="RHEA-COMP:11604"/>
        <dbReference type="ChEBI" id="CHEBI:15378"/>
        <dbReference type="ChEBI" id="CHEBI:29999"/>
        <dbReference type="ChEBI" id="CHEBI:30616"/>
        <dbReference type="ChEBI" id="CHEBI:83421"/>
        <dbReference type="ChEBI" id="CHEBI:456216"/>
        <dbReference type="EC" id="2.7.11.1"/>
    </reaction>
</comment>
<dbReference type="PROSITE" id="PS50011">
    <property type="entry name" value="PROTEIN_KINASE_DOM"/>
    <property type="match status" value="1"/>
</dbReference>
<dbReference type="AlphaFoldDB" id="A0A1R2AQY4"/>
<evidence type="ECO:0000256" key="3">
    <source>
        <dbReference type="ARBA" id="ARBA00022679"/>
    </source>
</evidence>
<accession>A0A1R2AQY4</accession>
<feature type="binding site" evidence="8">
    <location>
        <begin position="134"/>
        <end position="136"/>
    </location>
    <ligand>
        <name>ATP</name>
        <dbReference type="ChEBI" id="CHEBI:30616"/>
    </ligand>
</feature>
<name>A0A1R2AQY4_9CILI</name>
<dbReference type="GO" id="GO:0004674">
    <property type="term" value="F:protein serine/threonine kinase activity"/>
    <property type="evidence" value="ECO:0007669"/>
    <property type="project" value="UniProtKB-KW"/>
</dbReference>
<dbReference type="OrthoDB" id="285356at2759"/>
<evidence type="ECO:0000256" key="6">
    <source>
        <dbReference type="ARBA" id="ARBA00022840"/>
    </source>
</evidence>
<dbReference type="InterPro" id="IPR017441">
    <property type="entry name" value="Protein_kinase_ATP_BS"/>
</dbReference>
<evidence type="ECO:0000256" key="5">
    <source>
        <dbReference type="ARBA" id="ARBA00022777"/>
    </source>
</evidence>
<feature type="binding site" evidence="8">
    <location>
        <position position="197"/>
    </location>
    <ligand>
        <name>ATP</name>
        <dbReference type="ChEBI" id="CHEBI:30616"/>
    </ligand>
</feature>
<feature type="active site" description="Proton acceptor" evidence="7">
    <location>
        <position position="179"/>
    </location>
</feature>
<dbReference type="FunFam" id="3.30.200.20:FF:000042">
    <property type="entry name" value="Aurora kinase A"/>
    <property type="match status" value="1"/>
</dbReference>
<dbReference type="PROSITE" id="PS00107">
    <property type="entry name" value="PROTEIN_KINASE_ATP"/>
    <property type="match status" value="1"/>
</dbReference>
<keyword evidence="15" id="KW-1185">Reference proteome</keyword>
<proteinExistence type="inferred from homology"/>
<keyword evidence="2 11" id="KW-0723">Serine/threonine-protein kinase</keyword>
<dbReference type="InterPro" id="IPR008271">
    <property type="entry name" value="Ser/Thr_kinase_AS"/>
</dbReference>
<dbReference type="EMBL" id="MPUH01001628">
    <property type="protein sequence ID" value="OMJ66810.1"/>
    <property type="molecule type" value="Genomic_DNA"/>
</dbReference>
<organism evidence="14 15">
    <name type="scientific">Stentor coeruleus</name>
    <dbReference type="NCBI Taxonomy" id="5963"/>
    <lineage>
        <taxon>Eukaryota</taxon>
        <taxon>Sar</taxon>
        <taxon>Alveolata</taxon>
        <taxon>Ciliophora</taxon>
        <taxon>Postciliodesmatophora</taxon>
        <taxon>Heterotrichea</taxon>
        <taxon>Heterotrichida</taxon>
        <taxon>Stentoridae</taxon>
        <taxon>Stentor</taxon>
    </lineage>
</organism>
<dbReference type="PROSITE" id="PS00108">
    <property type="entry name" value="PROTEIN_KINASE_ST"/>
    <property type="match status" value="1"/>
</dbReference>
<reference evidence="14 15" key="1">
    <citation type="submission" date="2016-11" db="EMBL/GenBank/DDBJ databases">
        <title>The macronuclear genome of Stentor coeruleus: a giant cell with tiny introns.</title>
        <authorList>
            <person name="Slabodnick M."/>
            <person name="Ruby J.G."/>
            <person name="Reiff S.B."/>
            <person name="Swart E.C."/>
            <person name="Gosai S."/>
            <person name="Prabakaran S."/>
            <person name="Witkowska E."/>
            <person name="Larue G.E."/>
            <person name="Fisher S."/>
            <person name="Freeman R.M."/>
            <person name="Gunawardena J."/>
            <person name="Chu W."/>
            <person name="Stover N.A."/>
            <person name="Gregory B.D."/>
            <person name="Nowacki M."/>
            <person name="Derisi J."/>
            <person name="Roy S.W."/>
            <person name="Marshall W.F."/>
            <person name="Sood P."/>
        </authorList>
    </citation>
    <scope>NUCLEOTIDE SEQUENCE [LARGE SCALE GENOMIC DNA]</scope>
    <source>
        <strain evidence="14">WM001</strain>
    </source>
</reference>
<evidence type="ECO:0000256" key="12">
    <source>
        <dbReference type="SAM" id="MobiDB-lite"/>
    </source>
</evidence>
<dbReference type="PANTHER" id="PTHR24350">
    <property type="entry name" value="SERINE/THREONINE-PROTEIN KINASE IAL-RELATED"/>
    <property type="match status" value="1"/>
</dbReference>
<sequence>MECNLLDCSNPAEDHITCDVCFIPKYCSERCRNTDSAFHSTSCRPHLYTLKDFTVAKDIKILGTGAYGEVQLVQKNDSKKLFAMKLYRKAYVSQIIPLKILFREISLHKTLKHPNIIRLYDHLEDRVKIYLILEYAEKGSLFDLIRKKIKLAEKEIWPIFTQICVGLNYLHMKNLLHRDLKPENLLINKDDVIKICDFGWSARGTEQRVTFCGTLDYMSPEMLNNRQQSFKVDIWALGILLYEMLHGTPPYRAKNPRDMMRMVAEGRYNIGAHVSNNARQLISLLLQEDPESRPPIIEILKTQWVQQFSEQKLKPGWQVRHPEHGEGTVKESIGLVYTISFQDNDIELIENDLIRMCTIIDQTGEIVYEQSLSIQVKSKLDPEKSNAKKSPLYNKLGIDTAGKACLKPTIKSARNSRNNSGNNSPVVNEPQESLEPTRKNPRLPRSPKVIEEVKRSQQLPSRRFVKQDFEGMNFSPEPTPVQNAKRGGTPKSSFLQRFKKSND</sequence>
<gene>
    <name evidence="14" type="ORF">SteCoe_36222</name>
</gene>
<keyword evidence="4 8" id="KW-0547">Nucleotide-binding</keyword>
<dbReference type="SUPFAM" id="SSF144232">
    <property type="entry name" value="HIT/MYND zinc finger-like"/>
    <property type="match status" value="1"/>
</dbReference>
<evidence type="ECO:0000256" key="7">
    <source>
        <dbReference type="PIRSR" id="PIRSR630616-1"/>
    </source>
</evidence>
<feature type="cross-link" description="Glycyl lysine isopeptide (Lys-Gly) (interchain with G-Cter in SUMO2)" evidence="9">
    <location>
        <position position="181"/>
    </location>
</feature>
<feature type="region of interest" description="Disordered" evidence="12">
    <location>
        <begin position="412"/>
        <end position="503"/>
    </location>
</feature>
<evidence type="ECO:0000256" key="9">
    <source>
        <dbReference type="PIRSR" id="PIRSR630616-3"/>
    </source>
</evidence>
<evidence type="ECO:0000256" key="11">
    <source>
        <dbReference type="RuleBase" id="RU367134"/>
    </source>
</evidence>
<feature type="compositionally biased region" description="Low complexity" evidence="12">
    <location>
        <begin position="412"/>
        <end position="424"/>
    </location>
</feature>
<dbReference type="GO" id="GO:0005524">
    <property type="term" value="F:ATP binding"/>
    <property type="evidence" value="ECO:0007669"/>
    <property type="project" value="UniProtKB-UniRule"/>
</dbReference>
<dbReference type="InterPro" id="IPR011009">
    <property type="entry name" value="Kinase-like_dom_sf"/>
</dbReference>
<keyword evidence="6 8" id="KW-0067">ATP-binding</keyword>
<keyword evidence="3 11" id="KW-0808">Transferase</keyword>
<evidence type="ECO:0000256" key="8">
    <source>
        <dbReference type="PIRSR" id="PIRSR630616-2"/>
    </source>
</evidence>
<comment type="similarity">
    <text evidence="11">Belongs to the protein kinase superfamily. Ser/Thr protein kinase family. Aurora subfamily.</text>
</comment>
<evidence type="ECO:0000313" key="15">
    <source>
        <dbReference type="Proteomes" id="UP000187209"/>
    </source>
</evidence>
<dbReference type="Proteomes" id="UP000187209">
    <property type="component" value="Unassembled WGS sequence"/>
</dbReference>
<keyword evidence="5 11" id="KW-0418">Kinase</keyword>
<comment type="subunit">
    <text evidence="1">Monomer.</text>
</comment>
<dbReference type="EC" id="2.7.11.1" evidence="11"/>
<evidence type="ECO:0000313" key="14">
    <source>
        <dbReference type="EMBL" id="OMJ66810.1"/>
    </source>
</evidence>
<feature type="binding site" evidence="8">
    <location>
        <begin position="183"/>
        <end position="184"/>
    </location>
    <ligand>
        <name>ATP</name>
        <dbReference type="ChEBI" id="CHEBI:30616"/>
    </ligand>
</feature>
<protein>
    <recommendedName>
        <fullName evidence="11">Aurora kinase</fullName>
        <ecNumber evidence="11">2.7.11.1</ecNumber>
    </recommendedName>
</protein>
<dbReference type="InterPro" id="IPR000719">
    <property type="entry name" value="Prot_kinase_dom"/>
</dbReference>
<comment type="catalytic activity">
    <reaction evidence="11">
        <text>L-threonyl-[protein] + ATP = O-phospho-L-threonyl-[protein] + ADP + H(+)</text>
        <dbReference type="Rhea" id="RHEA:46608"/>
        <dbReference type="Rhea" id="RHEA-COMP:11060"/>
        <dbReference type="Rhea" id="RHEA-COMP:11605"/>
        <dbReference type="ChEBI" id="CHEBI:15378"/>
        <dbReference type="ChEBI" id="CHEBI:30013"/>
        <dbReference type="ChEBI" id="CHEBI:30616"/>
        <dbReference type="ChEBI" id="CHEBI:61977"/>
        <dbReference type="ChEBI" id="CHEBI:456216"/>
        <dbReference type="EC" id="2.7.11.1"/>
    </reaction>
</comment>
<comment type="caution">
    <text evidence="14">The sequence shown here is derived from an EMBL/GenBank/DDBJ whole genome shotgun (WGS) entry which is preliminary data.</text>
</comment>
<evidence type="ECO:0000256" key="1">
    <source>
        <dbReference type="ARBA" id="ARBA00011245"/>
    </source>
</evidence>
<evidence type="ECO:0000256" key="4">
    <source>
        <dbReference type="ARBA" id="ARBA00022741"/>
    </source>
</evidence>
<dbReference type="FunFam" id="1.10.510.10:FF:000571">
    <property type="entry name" value="Maternal embryonic leucine zipper kinase"/>
    <property type="match status" value="1"/>
</dbReference>
<evidence type="ECO:0000259" key="13">
    <source>
        <dbReference type="PROSITE" id="PS50011"/>
    </source>
</evidence>
<feature type="domain" description="Protein kinase" evidence="13">
    <location>
        <begin position="56"/>
        <end position="305"/>
    </location>
</feature>
<dbReference type="InterPro" id="IPR030616">
    <property type="entry name" value="Aur-like"/>
</dbReference>
<dbReference type="Gene3D" id="1.10.510.10">
    <property type="entry name" value="Transferase(Phosphotransferase) domain 1"/>
    <property type="match status" value="1"/>
</dbReference>
<evidence type="ECO:0000256" key="10">
    <source>
        <dbReference type="PROSITE-ProRule" id="PRU10141"/>
    </source>
</evidence>
<dbReference type="Pfam" id="PF00069">
    <property type="entry name" value="Pkinase"/>
    <property type="match status" value="1"/>
</dbReference>
<feature type="binding site" evidence="8 10">
    <location>
        <position position="85"/>
    </location>
    <ligand>
        <name>ATP</name>
        <dbReference type="ChEBI" id="CHEBI:30616"/>
    </ligand>
</feature>
<dbReference type="SUPFAM" id="SSF56112">
    <property type="entry name" value="Protein kinase-like (PK-like)"/>
    <property type="match status" value="1"/>
</dbReference>